<feature type="region of interest" description="Disordered" evidence="1">
    <location>
        <begin position="1"/>
        <end position="26"/>
    </location>
</feature>
<dbReference type="Proteomes" id="UP000824469">
    <property type="component" value="Unassembled WGS sequence"/>
</dbReference>
<proteinExistence type="predicted"/>
<dbReference type="EMBL" id="JAHRHJ020000001">
    <property type="protein sequence ID" value="KAH9328934.1"/>
    <property type="molecule type" value="Genomic_DNA"/>
</dbReference>
<keyword evidence="4" id="KW-1185">Reference proteome</keyword>
<organism evidence="3 4">
    <name type="scientific">Taxus chinensis</name>
    <name type="common">Chinese yew</name>
    <name type="synonym">Taxus wallichiana var. chinensis</name>
    <dbReference type="NCBI Taxonomy" id="29808"/>
    <lineage>
        <taxon>Eukaryota</taxon>
        <taxon>Viridiplantae</taxon>
        <taxon>Streptophyta</taxon>
        <taxon>Embryophyta</taxon>
        <taxon>Tracheophyta</taxon>
        <taxon>Spermatophyta</taxon>
        <taxon>Pinopsida</taxon>
        <taxon>Pinidae</taxon>
        <taxon>Conifers II</taxon>
        <taxon>Cupressales</taxon>
        <taxon>Taxaceae</taxon>
        <taxon>Taxus</taxon>
    </lineage>
</organism>
<dbReference type="OMA" id="DHKTHIV"/>
<dbReference type="InterPro" id="IPR006016">
    <property type="entry name" value="UspA"/>
</dbReference>
<evidence type="ECO:0000256" key="1">
    <source>
        <dbReference type="SAM" id="MobiDB-lite"/>
    </source>
</evidence>
<protein>
    <recommendedName>
        <fullName evidence="2">UspA domain-containing protein</fullName>
    </recommendedName>
</protein>
<accession>A0AA38GU15</accession>
<reference evidence="3 4" key="1">
    <citation type="journal article" date="2021" name="Nat. Plants">
        <title>The Taxus genome provides insights into paclitaxel biosynthesis.</title>
        <authorList>
            <person name="Xiong X."/>
            <person name="Gou J."/>
            <person name="Liao Q."/>
            <person name="Li Y."/>
            <person name="Zhou Q."/>
            <person name="Bi G."/>
            <person name="Li C."/>
            <person name="Du R."/>
            <person name="Wang X."/>
            <person name="Sun T."/>
            <person name="Guo L."/>
            <person name="Liang H."/>
            <person name="Lu P."/>
            <person name="Wu Y."/>
            <person name="Zhang Z."/>
            <person name="Ro D.K."/>
            <person name="Shang Y."/>
            <person name="Huang S."/>
            <person name="Yan J."/>
        </authorList>
    </citation>
    <scope>NUCLEOTIDE SEQUENCE [LARGE SCALE GENOMIC DNA]</scope>
    <source>
        <strain evidence="3">Ta-2019</strain>
    </source>
</reference>
<dbReference type="CDD" id="cd23659">
    <property type="entry name" value="USP_At3g01520-like"/>
    <property type="match status" value="1"/>
</dbReference>
<evidence type="ECO:0000313" key="3">
    <source>
        <dbReference type="EMBL" id="KAH9328934.1"/>
    </source>
</evidence>
<dbReference type="Pfam" id="PF00582">
    <property type="entry name" value="Usp"/>
    <property type="match status" value="1"/>
</dbReference>
<evidence type="ECO:0000259" key="2">
    <source>
        <dbReference type="Pfam" id="PF00582"/>
    </source>
</evidence>
<dbReference type="PANTHER" id="PTHR31964:SF113">
    <property type="entry name" value="USPA DOMAIN-CONTAINING PROTEIN"/>
    <property type="match status" value="1"/>
</dbReference>
<dbReference type="AlphaFoldDB" id="A0AA38GU15"/>
<feature type="domain" description="UspA" evidence="2">
    <location>
        <begin position="28"/>
        <end position="149"/>
    </location>
</feature>
<sequence>MAEEEAEKLSTTTETERGGEGEGDHKTHIVFAVDDSDESMFALKWAMDKLIALDHPHLYQVYTLNVQPTLNIYPAPGFYITPEVMDSLKKSQEKTSLDILQRAKLVCDEKHVPSKTVSLVGDARDTICQAVEKLGADMLVMGSHGYGAIK</sequence>
<evidence type="ECO:0000313" key="4">
    <source>
        <dbReference type="Proteomes" id="UP000824469"/>
    </source>
</evidence>
<comment type="caution">
    <text evidence="3">The sequence shown here is derived from an EMBL/GenBank/DDBJ whole genome shotgun (WGS) entry which is preliminary data.</text>
</comment>
<feature type="compositionally biased region" description="Basic and acidic residues" evidence="1">
    <location>
        <begin position="14"/>
        <end position="26"/>
    </location>
</feature>
<dbReference type="SUPFAM" id="SSF52402">
    <property type="entry name" value="Adenine nucleotide alpha hydrolases-like"/>
    <property type="match status" value="1"/>
</dbReference>
<dbReference type="Gene3D" id="3.40.50.620">
    <property type="entry name" value="HUPs"/>
    <property type="match status" value="1"/>
</dbReference>
<dbReference type="InterPro" id="IPR014729">
    <property type="entry name" value="Rossmann-like_a/b/a_fold"/>
</dbReference>
<feature type="non-terminal residue" evidence="3">
    <location>
        <position position="1"/>
    </location>
</feature>
<dbReference type="PANTHER" id="PTHR31964">
    <property type="entry name" value="ADENINE NUCLEOTIDE ALPHA HYDROLASES-LIKE SUPERFAMILY PROTEIN"/>
    <property type="match status" value="1"/>
</dbReference>
<name>A0AA38GU15_TAXCH</name>
<gene>
    <name evidence="3" type="ORF">KI387_001042</name>
</gene>